<feature type="region of interest" description="Disordered" evidence="4">
    <location>
        <begin position="244"/>
        <end position="269"/>
    </location>
</feature>
<feature type="compositionally biased region" description="Polar residues" evidence="4">
    <location>
        <begin position="200"/>
        <end position="209"/>
    </location>
</feature>
<dbReference type="PANTHER" id="PTHR12378">
    <property type="entry name" value="DESUMOYLATING ISOPEPTIDASE"/>
    <property type="match status" value="1"/>
</dbReference>
<keyword evidence="7" id="KW-1185">Reference proteome</keyword>
<keyword evidence="2" id="KW-0645">Protease</keyword>
<proteinExistence type="inferred from homology"/>
<organism evidence="6 7">
    <name type="scientific">Pristionchus fissidentatus</name>
    <dbReference type="NCBI Taxonomy" id="1538716"/>
    <lineage>
        <taxon>Eukaryota</taxon>
        <taxon>Metazoa</taxon>
        <taxon>Ecdysozoa</taxon>
        <taxon>Nematoda</taxon>
        <taxon>Chromadorea</taxon>
        <taxon>Rhabditida</taxon>
        <taxon>Rhabditina</taxon>
        <taxon>Diplogasteromorpha</taxon>
        <taxon>Diplogasteroidea</taxon>
        <taxon>Neodiplogasteridae</taxon>
        <taxon>Pristionchus</taxon>
    </lineage>
</organism>
<feature type="non-terminal residue" evidence="6">
    <location>
        <position position="1"/>
    </location>
</feature>
<protein>
    <recommendedName>
        <fullName evidence="5">PPPDE domain-containing protein</fullName>
    </recommendedName>
</protein>
<feature type="region of interest" description="Disordered" evidence="4">
    <location>
        <begin position="180"/>
        <end position="209"/>
    </location>
</feature>
<dbReference type="Gene3D" id="3.90.1720.30">
    <property type="entry name" value="PPPDE domains"/>
    <property type="match status" value="1"/>
</dbReference>
<feature type="domain" description="PPPDE" evidence="5">
    <location>
        <begin position="25"/>
        <end position="169"/>
    </location>
</feature>
<dbReference type="EMBL" id="BTSY01000001">
    <property type="protein sequence ID" value="GMT12298.1"/>
    <property type="molecule type" value="Genomic_DNA"/>
</dbReference>
<reference evidence="6" key="1">
    <citation type="submission" date="2023-10" db="EMBL/GenBank/DDBJ databases">
        <title>Genome assembly of Pristionchus species.</title>
        <authorList>
            <person name="Yoshida K."/>
            <person name="Sommer R.J."/>
        </authorList>
    </citation>
    <scope>NUCLEOTIDE SEQUENCE</scope>
    <source>
        <strain evidence="6">RS5133</strain>
    </source>
</reference>
<evidence type="ECO:0000313" key="7">
    <source>
        <dbReference type="Proteomes" id="UP001432322"/>
    </source>
</evidence>
<dbReference type="InterPro" id="IPR008580">
    <property type="entry name" value="PPPDE_dom"/>
</dbReference>
<evidence type="ECO:0000256" key="4">
    <source>
        <dbReference type="SAM" id="MobiDB-lite"/>
    </source>
</evidence>
<dbReference type="PANTHER" id="PTHR12378:SF80">
    <property type="entry name" value="IP06716P-RELATED"/>
    <property type="match status" value="1"/>
</dbReference>
<name>A0AAV5V1J7_9BILA</name>
<keyword evidence="3" id="KW-0378">Hydrolase</keyword>
<evidence type="ECO:0000256" key="3">
    <source>
        <dbReference type="ARBA" id="ARBA00022801"/>
    </source>
</evidence>
<dbReference type="Proteomes" id="UP001432322">
    <property type="component" value="Unassembled WGS sequence"/>
</dbReference>
<dbReference type="Pfam" id="PF05903">
    <property type="entry name" value="Peptidase_C97"/>
    <property type="match status" value="1"/>
</dbReference>
<dbReference type="GO" id="GO:0101005">
    <property type="term" value="F:deubiquitinase activity"/>
    <property type="evidence" value="ECO:0007669"/>
    <property type="project" value="TreeGrafter"/>
</dbReference>
<evidence type="ECO:0000256" key="1">
    <source>
        <dbReference type="ARBA" id="ARBA00008140"/>
    </source>
</evidence>
<evidence type="ECO:0000256" key="2">
    <source>
        <dbReference type="ARBA" id="ARBA00022670"/>
    </source>
</evidence>
<comment type="caution">
    <text evidence="6">The sequence shown here is derived from an EMBL/GenBank/DDBJ whole genome shotgun (WGS) entry which is preliminary data.</text>
</comment>
<dbReference type="InterPro" id="IPR042266">
    <property type="entry name" value="PPPDE_sf"/>
</dbReference>
<dbReference type="PROSITE" id="PS51858">
    <property type="entry name" value="PPPDE"/>
    <property type="match status" value="1"/>
</dbReference>
<dbReference type="AlphaFoldDB" id="A0AAV5V1J7"/>
<gene>
    <name evidence="6" type="ORF">PFISCL1PPCAC_3595</name>
</gene>
<dbReference type="GO" id="GO:0016579">
    <property type="term" value="P:protein deubiquitination"/>
    <property type="evidence" value="ECO:0007669"/>
    <property type="project" value="TreeGrafter"/>
</dbReference>
<evidence type="ECO:0000259" key="5">
    <source>
        <dbReference type="PROSITE" id="PS51858"/>
    </source>
</evidence>
<sequence>SSDPLTRIGRPPVGVSRVGGAMARHPVRINVYDMYWLNDYASNIGVGIFHTGIEIYGVEYAYGGHPYPFSGIFENSPQDAEELGENFKFKESILIGETDFYQKDVRDLIKALGMDFRGDRYHLISRNCNHFAGVLAKTLTGKEIPSWINRLASISGSIPFLERCLPQEWLTPVALQNSLDERKGSRGSIDSAEEARETSARSLNDSRTTVLNGRASSGLTLNGSSHSPVVPFSGAAATASSTRLIGNGGSVSAPVTARGDRDSSPGPSIVRFWNQIKGTMVGPDQNKP</sequence>
<accession>A0AAV5V1J7</accession>
<evidence type="ECO:0000313" key="6">
    <source>
        <dbReference type="EMBL" id="GMT12298.1"/>
    </source>
</evidence>
<dbReference type="SMART" id="SM01179">
    <property type="entry name" value="DUF862"/>
    <property type="match status" value="1"/>
</dbReference>
<comment type="similarity">
    <text evidence="1">Belongs to the DeSI family.</text>
</comment>
<dbReference type="GO" id="GO:0006508">
    <property type="term" value="P:proteolysis"/>
    <property type="evidence" value="ECO:0007669"/>
    <property type="project" value="UniProtKB-KW"/>
</dbReference>